<dbReference type="PANTHER" id="PTHR43854:SF1">
    <property type="entry name" value="INDOLEPYRUVATE OXIDOREDUCTASE SUBUNIT IORB"/>
    <property type="match status" value="1"/>
</dbReference>
<dbReference type="NCBIfam" id="NF005325">
    <property type="entry name" value="PRK06853.1-5"/>
    <property type="match status" value="1"/>
</dbReference>
<feature type="domain" description="Pyruvate/ketoisovalerate oxidoreductase catalytic" evidence="2">
    <location>
        <begin position="12"/>
        <end position="188"/>
    </location>
</feature>
<dbReference type="PANTHER" id="PTHR43854">
    <property type="entry name" value="INDOLEPYRUVATE OXIDOREDUCTASE SUBUNIT IORB"/>
    <property type="match status" value="1"/>
</dbReference>
<gene>
    <name evidence="3" type="ORF">EDC19_0242</name>
</gene>
<keyword evidence="4" id="KW-1185">Reference proteome</keyword>
<keyword evidence="3" id="KW-0670">Pyruvate</keyword>
<name>A0A4R1MZ09_9FIRM</name>
<sequence length="197" mass="21795">METVNILVVGVGGQGTLLTSRIIGNLALNEGLDVKLSEVHGMAQRGGSVVTHIRYGNQVNAPIVEVGQADIILSFEKLEALRYVHYLKEEGVLIVNDQEIDPMSVIVGLDDYPEDIITKLKSKVKNLIVMDALQEAKRIGNIKVVNTLLLGALSFYLDFEIEKWKVAIEHTVPQKTIKTNIEAFEKGLTLSKDLERC</sequence>
<dbReference type="InterPro" id="IPR002869">
    <property type="entry name" value="Pyrv_flavodox_OxRed_cen"/>
</dbReference>
<dbReference type="Proteomes" id="UP000294545">
    <property type="component" value="Unassembled WGS sequence"/>
</dbReference>
<keyword evidence="1" id="KW-0560">Oxidoreductase</keyword>
<evidence type="ECO:0000313" key="3">
    <source>
        <dbReference type="EMBL" id="TCK97840.1"/>
    </source>
</evidence>
<protein>
    <submittedName>
        <fullName evidence="3">Indolepyruvate ferredoxin oxidoreductase beta subunit</fullName>
    </submittedName>
</protein>
<dbReference type="RefSeq" id="WP_132279293.1">
    <property type="nucleotide sequence ID" value="NZ_SMGQ01000011.1"/>
</dbReference>
<reference evidence="3 4" key="1">
    <citation type="submission" date="2019-03" db="EMBL/GenBank/DDBJ databases">
        <title>Genomic Encyclopedia of Type Strains, Phase IV (KMG-IV): sequencing the most valuable type-strain genomes for metagenomic binning, comparative biology and taxonomic classification.</title>
        <authorList>
            <person name="Goeker M."/>
        </authorList>
    </citation>
    <scope>NUCLEOTIDE SEQUENCE [LARGE SCALE GENOMIC DNA]</scope>
    <source>
        <strain evidence="3 4">DSM 24176</strain>
    </source>
</reference>
<dbReference type="AlphaFoldDB" id="A0A4R1MZ09"/>
<dbReference type="InterPro" id="IPR052198">
    <property type="entry name" value="IorB_Oxidoreductase"/>
</dbReference>
<accession>A0A4R1MZ09</accession>
<comment type="caution">
    <text evidence="3">The sequence shown here is derived from an EMBL/GenBank/DDBJ whole genome shotgun (WGS) entry which is preliminary data.</text>
</comment>
<dbReference type="GO" id="GO:0016903">
    <property type="term" value="F:oxidoreductase activity, acting on the aldehyde or oxo group of donors"/>
    <property type="evidence" value="ECO:0007669"/>
    <property type="project" value="InterPro"/>
</dbReference>
<evidence type="ECO:0000259" key="2">
    <source>
        <dbReference type="Pfam" id="PF01558"/>
    </source>
</evidence>
<dbReference type="EMBL" id="SMGQ01000011">
    <property type="protein sequence ID" value="TCK97840.1"/>
    <property type="molecule type" value="Genomic_DNA"/>
</dbReference>
<evidence type="ECO:0000313" key="4">
    <source>
        <dbReference type="Proteomes" id="UP000294545"/>
    </source>
</evidence>
<evidence type="ECO:0000256" key="1">
    <source>
        <dbReference type="ARBA" id="ARBA00023002"/>
    </source>
</evidence>
<organism evidence="3 4">
    <name type="scientific">Natranaerovirga hydrolytica</name>
    <dbReference type="NCBI Taxonomy" id="680378"/>
    <lineage>
        <taxon>Bacteria</taxon>
        <taxon>Bacillati</taxon>
        <taxon>Bacillota</taxon>
        <taxon>Clostridia</taxon>
        <taxon>Lachnospirales</taxon>
        <taxon>Natranaerovirgaceae</taxon>
        <taxon>Natranaerovirga</taxon>
    </lineage>
</organism>
<dbReference type="SUPFAM" id="SSF53323">
    <property type="entry name" value="Pyruvate-ferredoxin oxidoreductase, PFOR, domain III"/>
    <property type="match status" value="1"/>
</dbReference>
<dbReference type="Gene3D" id="3.40.920.10">
    <property type="entry name" value="Pyruvate-ferredoxin oxidoreductase, PFOR, domain III"/>
    <property type="match status" value="1"/>
</dbReference>
<dbReference type="Pfam" id="PF01558">
    <property type="entry name" value="POR"/>
    <property type="match status" value="1"/>
</dbReference>
<proteinExistence type="predicted"/>
<dbReference type="OrthoDB" id="9789125at2"/>
<dbReference type="InterPro" id="IPR019752">
    <property type="entry name" value="Pyrv/ketoisovalerate_OxRed_cat"/>
</dbReference>